<evidence type="ECO:0000256" key="4">
    <source>
        <dbReference type="ARBA" id="ARBA00022452"/>
    </source>
</evidence>
<evidence type="ECO:0000256" key="5">
    <source>
        <dbReference type="ARBA" id="ARBA00022692"/>
    </source>
</evidence>
<dbReference type="PANTHER" id="PTHR30026:SF22">
    <property type="entry name" value="OUTER MEMBRANE EFFLUX PROTEIN"/>
    <property type="match status" value="1"/>
</dbReference>
<comment type="caution">
    <text evidence="11">The sequence shown here is derived from an EMBL/GenBank/DDBJ whole genome shotgun (WGS) entry which is preliminary data.</text>
</comment>
<dbReference type="OrthoDB" id="9789368at2"/>
<keyword evidence="5" id="KW-0812">Transmembrane</keyword>
<dbReference type="Proteomes" id="UP000256845">
    <property type="component" value="Unassembled WGS sequence"/>
</dbReference>
<protein>
    <submittedName>
        <fullName evidence="11">Outer membrane protein</fullName>
    </submittedName>
</protein>
<evidence type="ECO:0000256" key="2">
    <source>
        <dbReference type="ARBA" id="ARBA00007613"/>
    </source>
</evidence>
<gene>
    <name evidence="11" type="ORF">DFP90_104300</name>
</gene>
<evidence type="ECO:0000256" key="8">
    <source>
        <dbReference type="SAM" id="Coils"/>
    </source>
</evidence>
<evidence type="ECO:0000256" key="9">
    <source>
        <dbReference type="SAM" id="MobiDB-lite"/>
    </source>
</evidence>
<keyword evidence="12" id="KW-1185">Reference proteome</keyword>
<dbReference type="GO" id="GO:0015288">
    <property type="term" value="F:porin activity"/>
    <property type="evidence" value="ECO:0007669"/>
    <property type="project" value="TreeGrafter"/>
</dbReference>
<dbReference type="Gene3D" id="1.20.1600.10">
    <property type="entry name" value="Outer membrane efflux proteins (OEP)"/>
    <property type="match status" value="1"/>
</dbReference>
<evidence type="ECO:0000256" key="6">
    <source>
        <dbReference type="ARBA" id="ARBA00023136"/>
    </source>
</evidence>
<keyword evidence="3" id="KW-0813">Transport</keyword>
<feature type="signal peptide" evidence="10">
    <location>
        <begin position="1"/>
        <end position="27"/>
    </location>
</feature>
<evidence type="ECO:0000256" key="1">
    <source>
        <dbReference type="ARBA" id="ARBA00004442"/>
    </source>
</evidence>
<dbReference type="EMBL" id="QRDW01000004">
    <property type="protein sequence ID" value="RED51022.1"/>
    <property type="molecule type" value="Genomic_DNA"/>
</dbReference>
<keyword evidence="6" id="KW-0472">Membrane</keyword>
<dbReference type="GO" id="GO:1990281">
    <property type="term" value="C:efflux pump complex"/>
    <property type="evidence" value="ECO:0007669"/>
    <property type="project" value="TreeGrafter"/>
</dbReference>
<keyword evidence="7" id="KW-0998">Cell outer membrane</keyword>
<dbReference type="AlphaFoldDB" id="A0A3D9HNF9"/>
<dbReference type="PANTHER" id="PTHR30026">
    <property type="entry name" value="OUTER MEMBRANE PROTEIN TOLC"/>
    <property type="match status" value="1"/>
</dbReference>
<dbReference type="InterPro" id="IPR010130">
    <property type="entry name" value="T1SS_OMP_TolC"/>
</dbReference>
<evidence type="ECO:0000313" key="11">
    <source>
        <dbReference type="EMBL" id="RED51022.1"/>
    </source>
</evidence>
<accession>A0A3D9HNF9</accession>
<evidence type="ECO:0000256" key="10">
    <source>
        <dbReference type="SAM" id="SignalP"/>
    </source>
</evidence>
<keyword evidence="4" id="KW-1134">Transmembrane beta strand</keyword>
<reference evidence="11 12" key="1">
    <citation type="submission" date="2018-07" db="EMBL/GenBank/DDBJ databases">
        <title>Genomic Encyclopedia of Type Strains, Phase III (KMG-III): the genomes of soil and plant-associated and newly described type strains.</title>
        <authorList>
            <person name="Whitman W."/>
        </authorList>
    </citation>
    <scope>NUCLEOTIDE SEQUENCE [LARGE SCALE GENOMIC DNA]</scope>
    <source>
        <strain evidence="11 12">CECT 8488</strain>
    </source>
</reference>
<comment type="similarity">
    <text evidence="2">Belongs to the outer membrane factor (OMF) (TC 1.B.17) family.</text>
</comment>
<sequence length="467" mass="50379">MRKVTVAAFGVFLMGGGVSALSLPSQAQTLQEALAAAYLNNPTLQAGRASLRATDESLPQAKDGWRPSISLTGTQGRSNQKIHSTGSSSDNDRTFWSAELSVTQNLYEGGGTEADIEAAEANILSARASLHSTEQSILLQAATAYLDVVRDQAVLELNIQNEARLEKQLEATRDRFEVGEVTRTDVAQAESRVSRARADRIDAKGNLETSKAVYEQIIGEQPNSISAPVIQLELPVNRDDAIALAQQKNPSVVAAEFDHKASVSTIRGEYADLLPSLDLSGSLSRSRNTSLDDRTTDDATVTATLTVPLYQQGAAHSEVREAKQSAAQAAREIDEARRSSIESAASGWETFQSSLAQIAAFEDEVRATTIALEGVEQEAAVGSRTVLDVLDAEQELLDARVSLVQSKRDELVARFELLSAVGGLTARDLDLPVSLYDEKKYYNDVKDQLWGIGEETEGEGPLSPVFR</sequence>
<organism evidence="11 12">
    <name type="scientific">Aestuariispira insulae</name>
    <dbReference type="NCBI Taxonomy" id="1461337"/>
    <lineage>
        <taxon>Bacteria</taxon>
        <taxon>Pseudomonadati</taxon>
        <taxon>Pseudomonadota</taxon>
        <taxon>Alphaproteobacteria</taxon>
        <taxon>Rhodospirillales</taxon>
        <taxon>Kiloniellaceae</taxon>
        <taxon>Aestuariispira</taxon>
    </lineage>
</organism>
<dbReference type="Pfam" id="PF02321">
    <property type="entry name" value="OEP"/>
    <property type="match status" value="2"/>
</dbReference>
<evidence type="ECO:0000313" key="12">
    <source>
        <dbReference type="Proteomes" id="UP000256845"/>
    </source>
</evidence>
<proteinExistence type="inferred from homology"/>
<dbReference type="NCBIfam" id="TIGR01844">
    <property type="entry name" value="type_I_sec_TolC"/>
    <property type="match status" value="1"/>
</dbReference>
<dbReference type="RefSeq" id="WP_115936802.1">
    <property type="nucleotide sequence ID" value="NZ_QRDW01000004.1"/>
</dbReference>
<feature type="coiled-coil region" evidence="8">
    <location>
        <begin position="319"/>
        <end position="378"/>
    </location>
</feature>
<feature type="region of interest" description="Disordered" evidence="9">
    <location>
        <begin position="55"/>
        <end position="91"/>
    </location>
</feature>
<feature type="chain" id="PRO_5017659266" evidence="10">
    <location>
        <begin position="28"/>
        <end position="467"/>
    </location>
</feature>
<feature type="compositionally biased region" description="Polar residues" evidence="9">
    <location>
        <begin position="69"/>
        <end position="89"/>
    </location>
</feature>
<keyword evidence="8" id="KW-0175">Coiled coil</keyword>
<keyword evidence="10" id="KW-0732">Signal</keyword>
<comment type="subcellular location">
    <subcellularLocation>
        <location evidence="1">Cell outer membrane</location>
    </subcellularLocation>
</comment>
<dbReference type="SUPFAM" id="SSF56954">
    <property type="entry name" value="Outer membrane efflux proteins (OEP)"/>
    <property type="match status" value="1"/>
</dbReference>
<name>A0A3D9HNF9_9PROT</name>
<evidence type="ECO:0000256" key="7">
    <source>
        <dbReference type="ARBA" id="ARBA00023237"/>
    </source>
</evidence>
<dbReference type="GO" id="GO:0009279">
    <property type="term" value="C:cell outer membrane"/>
    <property type="evidence" value="ECO:0007669"/>
    <property type="project" value="UniProtKB-SubCell"/>
</dbReference>
<evidence type="ECO:0000256" key="3">
    <source>
        <dbReference type="ARBA" id="ARBA00022448"/>
    </source>
</evidence>
<dbReference type="InterPro" id="IPR003423">
    <property type="entry name" value="OMP_efflux"/>
</dbReference>
<dbReference type="GO" id="GO:0015562">
    <property type="term" value="F:efflux transmembrane transporter activity"/>
    <property type="evidence" value="ECO:0007669"/>
    <property type="project" value="InterPro"/>
</dbReference>
<dbReference type="InterPro" id="IPR051906">
    <property type="entry name" value="TolC-like"/>
</dbReference>